<evidence type="ECO:0000313" key="1">
    <source>
        <dbReference type="EMBL" id="MDT0340655.1"/>
    </source>
</evidence>
<proteinExistence type="predicted"/>
<organism evidence="1">
    <name type="scientific">Herbaspirillum huttiense subsp. nephrolepidis</name>
    <dbReference type="NCBI Taxonomy" id="3075126"/>
    <lineage>
        <taxon>Bacteria</taxon>
        <taxon>Pseudomonadati</taxon>
        <taxon>Pseudomonadota</taxon>
        <taxon>Betaproteobacteria</taxon>
        <taxon>Burkholderiales</taxon>
        <taxon>Oxalobacteraceae</taxon>
        <taxon>Herbaspirillum</taxon>
    </lineage>
</organism>
<dbReference type="RefSeq" id="WP_310838988.1">
    <property type="nucleotide sequence ID" value="NZ_JAVLSM010000024.1"/>
</dbReference>
<reference evidence="1" key="1">
    <citation type="submission" date="2023-02" db="EMBL/GenBank/DDBJ databases">
        <title>Description of Herbaspirillum huttiense subsp. nephrolepsisexaltata and Herbaspirillum huttiense subsp. lycopersicon.</title>
        <authorList>
            <person name="Poudel M."/>
            <person name="Sharma A."/>
            <person name="Goss E."/>
            <person name="Tapia J.H."/>
            <person name="Harmon C.M."/>
            <person name="Jones J.B."/>
        </authorList>
    </citation>
    <scope>NUCLEOTIDE SEQUENCE</scope>
    <source>
        <strain evidence="1">NC40101</strain>
    </source>
</reference>
<protein>
    <submittedName>
        <fullName evidence="1">KOW motif-containing protein</fullName>
    </submittedName>
</protein>
<gene>
    <name evidence="1" type="ORF">RJN63_27750</name>
</gene>
<comment type="caution">
    <text evidence="1">The sequence shown here is derived from an EMBL/GenBank/DDBJ whole genome shotgun (WGS) entry which is preliminary data.</text>
</comment>
<dbReference type="AlphaFoldDB" id="A0AAE4GGB5"/>
<accession>A0AAE4GGB5</accession>
<dbReference type="EMBL" id="JAVRAA010000025">
    <property type="protein sequence ID" value="MDT0340655.1"/>
    <property type="molecule type" value="Genomic_DNA"/>
</dbReference>
<sequence>MNCKPGDLAIIIAGEFSGLIVKVIEVAPVVRFSLPDGRPHEPCSIGDWIVKLPRMLNCPTKRGNTIPSEWAACPDSKLCPVSGLPMEEETEQKLKEPA</sequence>
<name>A0AAE4GGB5_9BURK</name>